<dbReference type="InterPro" id="IPR014027">
    <property type="entry name" value="UDP-Glc/GDP-Man_DH_C"/>
</dbReference>
<keyword evidence="2" id="KW-0560">Oxidoreductase</keyword>
<dbReference type="InterPro" id="IPR028359">
    <property type="entry name" value="UDP_ManNAc/GlcNAc_DH"/>
</dbReference>
<dbReference type="Pfam" id="PF03720">
    <property type="entry name" value="UDPG_MGDP_dh_C"/>
    <property type="match status" value="1"/>
</dbReference>
<evidence type="ECO:0000259" key="5">
    <source>
        <dbReference type="SMART" id="SM00984"/>
    </source>
</evidence>
<evidence type="ECO:0000256" key="4">
    <source>
        <dbReference type="PIRNR" id="PIRNR000124"/>
    </source>
</evidence>
<dbReference type="GO" id="GO:0051287">
    <property type="term" value="F:NAD binding"/>
    <property type="evidence" value="ECO:0007669"/>
    <property type="project" value="InterPro"/>
</dbReference>
<dbReference type="Pfam" id="PF00984">
    <property type="entry name" value="UDPG_MGDP_dh"/>
    <property type="match status" value="1"/>
</dbReference>
<dbReference type="SUPFAM" id="SSF48179">
    <property type="entry name" value="6-phosphogluconate dehydrogenase C-terminal domain-like"/>
    <property type="match status" value="1"/>
</dbReference>
<dbReference type="EMBL" id="CP021121">
    <property type="protein sequence ID" value="ARQ70751.1"/>
    <property type="molecule type" value="Genomic_DNA"/>
</dbReference>
<organism evidence="6 7">
    <name type="scientific">Streptomyces marincola</name>
    <dbReference type="NCBI Taxonomy" id="2878388"/>
    <lineage>
        <taxon>Bacteria</taxon>
        <taxon>Bacillati</taxon>
        <taxon>Actinomycetota</taxon>
        <taxon>Actinomycetes</taxon>
        <taxon>Kitasatosporales</taxon>
        <taxon>Streptomycetaceae</taxon>
        <taxon>Streptomyces</taxon>
    </lineage>
</organism>
<dbReference type="SMART" id="SM00984">
    <property type="entry name" value="UDPG_MGDP_dh_C"/>
    <property type="match status" value="1"/>
</dbReference>
<dbReference type="InterPro" id="IPR014026">
    <property type="entry name" value="UDP-Glc/GDP-Man_DH_dimer"/>
</dbReference>
<dbReference type="GO" id="GO:0016616">
    <property type="term" value="F:oxidoreductase activity, acting on the CH-OH group of donors, NAD or NADP as acceptor"/>
    <property type="evidence" value="ECO:0007669"/>
    <property type="project" value="InterPro"/>
</dbReference>
<gene>
    <name evidence="6" type="ORF">CAG99_19605</name>
</gene>
<dbReference type="PANTHER" id="PTHR43491">
    <property type="entry name" value="UDP-N-ACETYL-D-MANNOSAMINE DEHYDROGENASE"/>
    <property type="match status" value="1"/>
</dbReference>
<feature type="domain" description="UDP-glucose/GDP-mannose dehydrogenase C-terminal" evidence="5">
    <location>
        <begin position="335"/>
        <end position="429"/>
    </location>
</feature>
<dbReference type="KEGG" id="smao:CAG99_19605"/>
<dbReference type="InterPro" id="IPR001732">
    <property type="entry name" value="UDP-Glc/GDP-Man_DH_N"/>
</dbReference>
<evidence type="ECO:0000313" key="6">
    <source>
        <dbReference type="EMBL" id="ARQ70751.1"/>
    </source>
</evidence>
<accession>A0A1W7D0X5</accession>
<dbReference type="PIRSF" id="PIRSF000124">
    <property type="entry name" value="UDPglc_GDPman_dh"/>
    <property type="match status" value="1"/>
</dbReference>
<protein>
    <recommendedName>
        <fullName evidence="5">UDP-glucose/GDP-mannose dehydrogenase C-terminal domain-containing protein</fullName>
    </recommendedName>
</protein>
<reference evidence="6 7" key="1">
    <citation type="submission" date="2017-05" db="EMBL/GenBank/DDBJ databases">
        <title>Complete genome sequence of Streptomyces sp. SCSIO 03032 revealed the diverse biosynthetic pathways for its bioactive secondary metabolites.</title>
        <authorList>
            <person name="Ma L."/>
            <person name="Zhu Y."/>
            <person name="Zhang W."/>
            <person name="Zhang G."/>
            <person name="Tian X."/>
            <person name="Zhang S."/>
            <person name="Zhang C."/>
        </authorList>
    </citation>
    <scope>NUCLEOTIDE SEQUENCE [LARGE SCALE GENOMIC DNA]</scope>
    <source>
        <strain evidence="6 7">SCSIO 03032</strain>
    </source>
</reference>
<proteinExistence type="inferred from homology"/>
<comment type="similarity">
    <text evidence="1 4">Belongs to the UDP-glucose/GDP-mannose dehydrogenase family.</text>
</comment>
<evidence type="ECO:0000313" key="7">
    <source>
        <dbReference type="Proteomes" id="UP000194218"/>
    </source>
</evidence>
<evidence type="ECO:0000256" key="2">
    <source>
        <dbReference type="ARBA" id="ARBA00023002"/>
    </source>
</evidence>
<dbReference type="GO" id="GO:0000271">
    <property type="term" value="P:polysaccharide biosynthetic process"/>
    <property type="evidence" value="ECO:0007669"/>
    <property type="project" value="InterPro"/>
</dbReference>
<dbReference type="InterPro" id="IPR036291">
    <property type="entry name" value="NAD(P)-bd_dom_sf"/>
</dbReference>
<dbReference type="InterPro" id="IPR008927">
    <property type="entry name" value="6-PGluconate_DH-like_C_sf"/>
</dbReference>
<evidence type="ECO:0000256" key="1">
    <source>
        <dbReference type="ARBA" id="ARBA00006601"/>
    </source>
</evidence>
<dbReference type="GO" id="GO:0016628">
    <property type="term" value="F:oxidoreductase activity, acting on the CH-CH group of donors, NAD or NADP as acceptor"/>
    <property type="evidence" value="ECO:0007669"/>
    <property type="project" value="InterPro"/>
</dbReference>
<dbReference type="PIRSF" id="PIRSF500136">
    <property type="entry name" value="UDP_ManNAc_DH"/>
    <property type="match status" value="1"/>
</dbReference>
<name>A0A1W7D0X5_9ACTN</name>
<dbReference type="Gene3D" id="3.40.50.720">
    <property type="entry name" value="NAD(P)-binding Rossmann-like Domain"/>
    <property type="match status" value="2"/>
</dbReference>
<evidence type="ECO:0000256" key="3">
    <source>
        <dbReference type="ARBA" id="ARBA00023027"/>
    </source>
</evidence>
<dbReference type="InterPro" id="IPR036220">
    <property type="entry name" value="UDP-Glc/GDP-Man_DH_C_sf"/>
</dbReference>
<dbReference type="SUPFAM" id="SSF51735">
    <property type="entry name" value="NAD(P)-binding Rossmann-fold domains"/>
    <property type="match status" value="1"/>
</dbReference>
<sequence>MPGWQSVPAGRAEPVWRSRMLVAVIGQGYVGLPLSMAVASAGHTVLAVESDPERHAELSEGRSYIVNVDSADLGRAVDDGRLAPVRDLSAVPPADVYLVAVPTPVTADREPDLGPVFGAMRTLAESIRPGALLVVESTLQLGGLRDRVRPYLASLVGDDVAGRIKMAYSPQRIDPGRNLDYRDIPKLIAGLDPAATTAATQFYNTVFKDVVPVSSPEVAEFAKLLENTYRFVNVAFVNEMAKLAHTIGVDFRQVIDAAASKPFGFMPFYPGPGVGGHCLPNNVHYLRQGWRDGGGTSDVLTAAIHVNDGMPAYTVRRLEKALERRGSGLAGARVLLLGLSYKADVADARHSPAYAVSSEIVARGGQVRLADPLDPPHAGPESFVRVELTRRECEEADAVVLLTDHEGVDYEMVIESSRLVLDCRGRLRGERVEQL</sequence>
<dbReference type="SUPFAM" id="SSF52413">
    <property type="entry name" value="UDP-glucose/GDP-mannose dehydrogenase C-terminal domain"/>
    <property type="match status" value="1"/>
</dbReference>
<dbReference type="Pfam" id="PF03721">
    <property type="entry name" value="UDPG_MGDP_dh_N"/>
    <property type="match status" value="1"/>
</dbReference>
<keyword evidence="7" id="KW-1185">Reference proteome</keyword>
<dbReference type="InterPro" id="IPR017476">
    <property type="entry name" value="UDP-Glc/GDP-Man"/>
</dbReference>
<dbReference type="AlphaFoldDB" id="A0A1W7D0X5"/>
<dbReference type="PANTHER" id="PTHR43491:SF2">
    <property type="entry name" value="UDP-N-ACETYL-D-MANNOSAMINE DEHYDROGENASE"/>
    <property type="match status" value="1"/>
</dbReference>
<dbReference type="NCBIfam" id="TIGR03026">
    <property type="entry name" value="NDP-sugDHase"/>
    <property type="match status" value="1"/>
</dbReference>
<keyword evidence="3" id="KW-0520">NAD</keyword>
<dbReference type="Proteomes" id="UP000194218">
    <property type="component" value="Chromosome"/>
</dbReference>